<dbReference type="EMBL" id="LS423452">
    <property type="protein sequence ID" value="SPS05615.1"/>
    <property type="molecule type" value="Genomic_DNA"/>
</dbReference>
<keyword evidence="1" id="KW-0812">Transmembrane</keyword>
<feature type="transmembrane region" description="Helical" evidence="1">
    <location>
        <begin position="12"/>
        <end position="29"/>
    </location>
</feature>
<feature type="transmembrane region" description="Helical" evidence="1">
    <location>
        <begin position="121"/>
        <end position="140"/>
    </location>
</feature>
<feature type="transmembrane region" description="Helical" evidence="1">
    <location>
        <begin position="91"/>
        <end position="114"/>
    </location>
</feature>
<feature type="transmembrane region" description="Helical" evidence="1">
    <location>
        <begin position="280"/>
        <end position="308"/>
    </location>
</feature>
<proteinExistence type="predicted"/>
<feature type="transmembrane region" description="Helical" evidence="1">
    <location>
        <begin position="329"/>
        <end position="352"/>
    </location>
</feature>
<feature type="transmembrane region" description="Helical" evidence="1">
    <location>
        <begin position="190"/>
        <end position="210"/>
    </location>
</feature>
<reference evidence="2" key="1">
    <citation type="submission" date="2018-05" db="EMBL/GenBank/DDBJ databases">
        <authorList>
            <person name="Lanie J.A."/>
            <person name="Ng W.-L."/>
            <person name="Kazmierczak K.M."/>
            <person name="Andrzejewski T.M."/>
            <person name="Davidsen T.M."/>
            <person name="Wayne K.J."/>
            <person name="Tettelin H."/>
            <person name="Glass J.I."/>
            <person name="Rusch D."/>
            <person name="Podicherti R."/>
            <person name="Tsui H.-C.T."/>
            <person name="Winkler M.E."/>
        </authorList>
    </citation>
    <scope>NUCLEOTIDE SEQUENCE</scope>
    <source>
        <strain evidence="2">KNB</strain>
    </source>
</reference>
<organism evidence="2">
    <name type="scientific">Candidatus Nitrotoga fabula</name>
    <dbReference type="NCBI Taxonomy" id="2182327"/>
    <lineage>
        <taxon>Bacteria</taxon>
        <taxon>Pseudomonadati</taxon>
        <taxon>Pseudomonadota</taxon>
        <taxon>Betaproteobacteria</taxon>
        <taxon>Nitrosomonadales</taxon>
        <taxon>Gallionellaceae</taxon>
        <taxon>Candidatus Nitrotoga</taxon>
    </lineage>
</organism>
<sequence length="662" mass="73913">MIHIEKIKTGYLFSCIAALIAFGIGYIHHRWFYPLHFHGDAAAMQVLARAILDEKLLLPVDFSYGNQLIFLRSSPFIALALWAGLDGYNAFVFGSSLSIAFWAVILFGFLSTYFESRKKGLLFSILLLVPLGIWEVDLILGQQSHLANVVLALGTVIFVHRYISDKGNPSLLAGCVCLFVMSSEAPIRGLLVLVPVLIVIALTVNIRHLLRVSSVMASSFVLAYVTNKLLIRSYPISSNYFNTLTFKSSNELIQNFIRTSREAIRSVSSLDTVSGTHLSVLGFLVFASAMLLVIAYFSFILDGVLKVVRLGLWKLASSRGLHGFSGNRVVNFVSLVAVSGVIVGAFAVSALNPDSSRHYLWAIFLVKFCLFIGLYEIASRFVTRNRAGILIFAVSLVLSFWFATLVVYKRNIDELIGARNFSGAILQIKKIAEETGIRNVYGDDFWRMMPLNTLLPNIHGQALLLRDKEVYPFSWLTRPSWSCINGDVLYYLKNSPVDNAIEKKLVNLGGKRVYQEEDYALWVAPRVWQIPPAAKCFKHAFTFKDESLLELPSAVGLVKDGVKISNGEPGFLTFGPYFPVRSGNYRLNVWGSSGMLNGSYVDVVSDLGDKIHAKFDLKPYVDDVLIQNELVHLSRDVRDIEVRVWVNENDTIKLSGYSLEPL</sequence>
<feature type="transmembrane region" description="Helical" evidence="1">
    <location>
        <begin position="387"/>
        <end position="408"/>
    </location>
</feature>
<evidence type="ECO:0000313" key="2">
    <source>
        <dbReference type="EMBL" id="SPS05615.1"/>
    </source>
</evidence>
<evidence type="ECO:0008006" key="3">
    <source>
        <dbReference type="Google" id="ProtNLM"/>
    </source>
</evidence>
<accession>A0A2X0SKZ9</accession>
<protein>
    <recommendedName>
        <fullName evidence="3">Glycosyltransferase RgtA/B/C/D-like domain-containing protein</fullName>
    </recommendedName>
</protein>
<gene>
    <name evidence="2" type="ORF">NITFAB_1205</name>
</gene>
<evidence type="ECO:0000256" key="1">
    <source>
        <dbReference type="SAM" id="Phobius"/>
    </source>
</evidence>
<dbReference type="AlphaFoldDB" id="A0A2X0SKZ9"/>
<name>A0A2X0SKZ9_9PROT</name>
<keyword evidence="1" id="KW-1133">Transmembrane helix</keyword>
<keyword evidence="1" id="KW-0472">Membrane</keyword>
<feature type="transmembrane region" description="Helical" evidence="1">
    <location>
        <begin position="358"/>
        <end position="375"/>
    </location>
</feature>